<protein>
    <recommendedName>
        <fullName evidence="5">Exosortase/archaeosortase family protein</fullName>
    </recommendedName>
</protein>
<feature type="transmembrane region" description="Helical" evidence="1">
    <location>
        <begin position="254"/>
        <end position="277"/>
    </location>
</feature>
<feature type="transmembrane region" description="Helical" evidence="1">
    <location>
        <begin position="41"/>
        <end position="59"/>
    </location>
</feature>
<feature type="transmembrane region" description="Helical" evidence="1">
    <location>
        <begin position="226"/>
        <end position="248"/>
    </location>
</feature>
<feature type="transmembrane region" description="Helical" evidence="1">
    <location>
        <begin position="105"/>
        <end position="124"/>
    </location>
</feature>
<evidence type="ECO:0000256" key="1">
    <source>
        <dbReference type="SAM" id="Phobius"/>
    </source>
</evidence>
<feature type="transmembrane region" description="Helical" evidence="1">
    <location>
        <begin position="75"/>
        <end position="93"/>
    </location>
</feature>
<evidence type="ECO:0000313" key="3">
    <source>
        <dbReference type="EMBL" id="MBS3063029.1"/>
    </source>
</evidence>
<comment type="caution">
    <text evidence="2">The sequence shown here is derived from an EMBL/GenBank/DDBJ whole genome shotgun (WGS) entry which is preliminary data.</text>
</comment>
<reference evidence="3" key="3">
    <citation type="submission" date="2021-05" db="EMBL/GenBank/DDBJ databases">
        <title>Protein family content uncovers lineage relationships and bacterial pathway maintenance mechanisms in DPANN archaea.</title>
        <authorList>
            <person name="Castelle C.J."/>
            <person name="Meheust R."/>
            <person name="Jaffe A.L."/>
            <person name="Seitz K."/>
            <person name="Gong X."/>
            <person name="Baker B.J."/>
            <person name="Banfield J.F."/>
        </authorList>
    </citation>
    <scope>NUCLEOTIDE SEQUENCE</scope>
    <source>
        <strain evidence="3">RIFCSPLOWO2_01_FULL_58_19</strain>
    </source>
</reference>
<gene>
    <name evidence="2" type="ORF">HA252_06540</name>
    <name evidence="3" type="ORF">J4203_04100</name>
</gene>
<dbReference type="EMBL" id="DUGH01000156">
    <property type="protein sequence ID" value="HIH17035.1"/>
    <property type="molecule type" value="Genomic_DNA"/>
</dbReference>
<evidence type="ECO:0008006" key="5">
    <source>
        <dbReference type="Google" id="ProtNLM"/>
    </source>
</evidence>
<proteinExistence type="predicted"/>
<dbReference type="EMBL" id="JAGVWE010000004">
    <property type="protein sequence ID" value="MBS3063029.1"/>
    <property type="molecule type" value="Genomic_DNA"/>
</dbReference>
<keyword evidence="1" id="KW-0812">Transmembrane</keyword>
<feature type="transmembrane region" description="Helical" evidence="1">
    <location>
        <begin position="136"/>
        <end position="162"/>
    </location>
</feature>
<name>A0A7J4JL56_9ARCH</name>
<reference evidence="4" key="1">
    <citation type="journal article" date="2020" name="bioRxiv">
        <title>A rank-normalized archaeal taxonomy based on genome phylogeny resolves widespread incomplete and uneven classifications.</title>
        <authorList>
            <person name="Rinke C."/>
            <person name="Chuvochina M."/>
            <person name="Mussig A.J."/>
            <person name="Chaumeil P.-A."/>
            <person name="Waite D.W."/>
            <person name="Whitman W.B."/>
            <person name="Parks D.H."/>
            <person name="Hugenholtz P."/>
        </authorList>
    </citation>
    <scope>NUCLEOTIDE SEQUENCE [LARGE SCALE GENOMIC DNA]</scope>
</reference>
<dbReference type="Proteomes" id="UP000678237">
    <property type="component" value="Unassembled WGS sequence"/>
</dbReference>
<organism evidence="2 4">
    <name type="scientific">Candidatus Iainarchaeum sp</name>
    <dbReference type="NCBI Taxonomy" id="3101447"/>
    <lineage>
        <taxon>Archaea</taxon>
        <taxon>Candidatus Iainarchaeota</taxon>
        <taxon>Candidatus Iainarchaeia</taxon>
        <taxon>Candidatus Iainarchaeales</taxon>
        <taxon>Candidatus Iainarchaeaceae</taxon>
        <taxon>Candidatus Iainarchaeum</taxon>
    </lineage>
</organism>
<dbReference type="AlphaFoldDB" id="A0A7J4JL56"/>
<evidence type="ECO:0000313" key="4">
    <source>
        <dbReference type="Proteomes" id="UP000564964"/>
    </source>
</evidence>
<sequence length="285" mass="31907">MNKGFEWFLKRTLLALAVYSALSGFTYFLEGRLSHWFFNPAMNNFLFGSFLLFAFSLAAKKRLQTLPEFKENRKLLALFLVLTLAVLALRMGFEEGLPRKALSTLAGLLLVIGFQGKDLFVRLAREYTQYIVPSVLAFYIIDYVFDWNFLAAPVLALVVNALQWVGVEAFLDLGAKPPSLNVFNVRVTAVEETSGVDALILYSIAFLALWVWEGKEFRIRKLAKPFALGLLGALALVAVRLFALIALFGFLPLAWVNALALSPLNQALFLAYAGFYWKKAVKRGG</sequence>
<reference evidence="3" key="2">
    <citation type="submission" date="2021-03" db="EMBL/GenBank/DDBJ databases">
        <authorList>
            <person name="Jaffe A."/>
        </authorList>
    </citation>
    <scope>NUCLEOTIDE SEQUENCE</scope>
    <source>
        <strain evidence="3">RIFCSPLOWO2_01_FULL_58_19</strain>
    </source>
</reference>
<evidence type="ECO:0000313" key="2">
    <source>
        <dbReference type="EMBL" id="HIH17035.1"/>
    </source>
</evidence>
<dbReference type="Proteomes" id="UP000564964">
    <property type="component" value="Unassembled WGS sequence"/>
</dbReference>
<feature type="transmembrane region" description="Helical" evidence="1">
    <location>
        <begin position="12"/>
        <end position="29"/>
    </location>
</feature>
<keyword evidence="1" id="KW-1133">Transmembrane helix</keyword>
<keyword evidence="1" id="KW-0472">Membrane</keyword>
<feature type="transmembrane region" description="Helical" evidence="1">
    <location>
        <begin position="195"/>
        <end position="214"/>
    </location>
</feature>
<accession>A0A7J4JL56</accession>